<dbReference type="KEGG" id="nse:NSE_0104"/>
<proteinExistence type="predicted"/>
<evidence type="ECO:0000313" key="4">
    <source>
        <dbReference type="Proteomes" id="UP000001942"/>
    </source>
</evidence>
<dbReference type="OrthoDB" id="9784339at2"/>
<gene>
    <name evidence="3" type="ordered locus">NSE_0104</name>
</gene>
<dbReference type="HOGENOM" id="CLU_773454_0_0_5"/>
<keyword evidence="2" id="KW-0472">Membrane</keyword>
<dbReference type="STRING" id="222891.NSE_0104"/>
<sequence length="359" mass="37932">MSTVELCKPKYLLPILFVAAVGLSCVIVVLATGIVFMRRSCAELARLNEKVDGLQCVVENFCPDCAVGSFYKELDPYLTANMGVVRDQLIGLQCRDDLHQTSCIQSGGDVSTVLYDAAGAADGTPNNGCALTEQLKPKVSVSLKTKSPKKVALQGFNHALDVAESVKTECCDNVKQISVDNGIGMAYGVRGHPSGSSQNTERRAFEITTPDPSPSKDSLSGASVRSVGDGASSSRQYECGNQCPKTPGTVVELGDCDMYVCNPCLTDDMSRPVESDCNSPDFVESGVSFLNSLEKASKDLVSSLDASLVYASDMLSSFDMLLPPLSGDNDSVELKTSIVTSAGVLSVTESEPPSTCLGN</sequence>
<protein>
    <submittedName>
        <fullName evidence="3">Uncharacterized protein</fullName>
    </submittedName>
</protein>
<dbReference type="AlphaFoldDB" id="Q2GEU2"/>
<feature type="transmembrane region" description="Helical" evidence="2">
    <location>
        <begin position="12"/>
        <end position="36"/>
    </location>
</feature>
<evidence type="ECO:0000256" key="1">
    <source>
        <dbReference type="SAM" id="MobiDB-lite"/>
    </source>
</evidence>
<dbReference type="RefSeq" id="WP_011451510.1">
    <property type="nucleotide sequence ID" value="NC_007798.1"/>
</dbReference>
<evidence type="ECO:0000313" key="3">
    <source>
        <dbReference type="EMBL" id="ABD45895.1"/>
    </source>
</evidence>
<keyword evidence="4" id="KW-1185">Reference proteome</keyword>
<keyword evidence="2" id="KW-1133">Transmembrane helix</keyword>
<accession>Q2GEU2</accession>
<organism evidence="3 4">
    <name type="scientific">Ehrlichia sennetsu (strain ATCC VR-367 / Miyayama)</name>
    <name type="common">Neorickettsia sennetsu</name>
    <dbReference type="NCBI Taxonomy" id="222891"/>
    <lineage>
        <taxon>Bacteria</taxon>
        <taxon>Pseudomonadati</taxon>
        <taxon>Pseudomonadota</taxon>
        <taxon>Alphaproteobacteria</taxon>
        <taxon>Rickettsiales</taxon>
        <taxon>Anaplasmataceae</taxon>
        <taxon>Ehrlichia</taxon>
    </lineage>
</organism>
<dbReference type="EMBL" id="CP000237">
    <property type="protein sequence ID" value="ABD45895.1"/>
    <property type="molecule type" value="Genomic_DNA"/>
</dbReference>
<dbReference type="Proteomes" id="UP000001942">
    <property type="component" value="Chromosome"/>
</dbReference>
<keyword evidence="2" id="KW-0812">Transmembrane</keyword>
<reference evidence="3 4" key="1">
    <citation type="journal article" date="2006" name="PLoS Genet.">
        <title>Comparative genomics of emerging human ehrlichiosis agents.</title>
        <authorList>
            <person name="Dunning Hotopp J.C."/>
            <person name="Lin M."/>
            <person name="Madupu R."/>
            <person name="Crabtree J."/>
            <person name="Angiuoli S.V."/>
            <person name="Eisen J.A."/>
            <person name="Seshadri R."/>
            <person name="Ren Q."/>
            <person name="Wu M."/>
            <person name="Utterback T.R."/>
            <person name="Smith S."/>
            <person name="Lewis M."/>
            <person name="Khouri H."/>
            <person name="Zhang C."/>
            <person name="Niu H."/>
            <person name="Lin Q."/>
            <person name="Ohashi N."/>
            <person name="Zhi N."/>
            <person name="Nelson W."/>
            <person name="Brinkac L.M."/>
            <person name="Dodson R.J."/>
            <person name="Rosovitz M.J."/>
            <person name="Sundaram J."/>
            <person name="Daugherty S.C."/>
            <person name="Davidsen T."/>
            <person name="Durkin A.S."/>
            <person name="Gwinn M."/>
            <person name="Haft D.H."/>
            <person name="Selengut J.D."/>
            <person name="Sullivan S.A."/>
            <person name="Zafar N."/>
            <person name="Zhou L."/>
            <person name="Benahmed F."/>
            <person name="Forberger H."/>
            <person name="Halpin R."/>
            <person name="Mulligan S."/>
            <person name="Robinson J."/>
            <person name="White O."/>
            <person name="Rikihisa Y."/>
            <person name="Tettelin H."/>
        </authorList>
    </citation>
    <scope>NUCLEOTIDE SEQUENCE [LARGE SCALE GENOMIC DNA]</scope>
    <source>
        <strain evidence="4">ATCC VR-367 / Miyayama</strain>
    </source>
</reference>
<evidence type="ECO:0000256" key="2">
    <source>
        <dbReference type="SAM" id="Phobius"/>
    </source>
</evidence>
<name>Q2GEU2_EHRS3</name>
<feature type="region of interest" description="Disordered" evidence="1">
    <location>
        <begin position="189"/>
        <end position="240"/>
    </location>
</feature>